<evidence type="ECO:0008006" key="3">
    <source>
        <dbReference type="Google" id="ProtNLM"/>
    </source>
</evidence>
<dbReference type="InterPro" id="IPR014975">
    <property type="entry name" value="DUF1836"/>
</dbReference>
<protein>
    <recommendedName>
        <fullName evidence="3">DUF1836 domain-containing protein</fullName>
    </recommendedName>
</protein>
<gene>
    <name evidence="1" type="ORF">SAMN02910280_2634</name>
</gene>
<sequence>MNRLIPGTTMKFSEQARESAFSLISPVLEATGGLTLSQLSKLTGLEGTTIQNWIKRGWVSATKGKKYSEKQILRILLINMLRKAMKLEDIANLMRYINGDVEDTSDDIIEDILLYDILCRIIFTAEDEGAFDTDHIKSLVAREVADNTKEIADDEKLKKAMYVMVMGYRSGCLRTEMEKGLEVILDEM</sequence>
<dbReference type="RefSeq" id="WP_028515326.1">
    <property type="nucleotide sequence ID" value="NZ_CAMIZA010000028.1"/>
</dbReference>
<accession>A0A1K1PC66</accession>
<proteinExistence type="predicted"/>
<dbReference type="EMBL" id="FPIP01000008">
    <property type="protein sequence ID" value="SFW45183.1"/>
    <property type="molecule type" value="Genomic_DNA"/>
</dbReference>
<organism evidence="1 2">
    <name type="scientific">Ruminococcus flavefaciens</name>
    <dbReference type="NCBI Taxonomy" id="1265"/>
    <lineage>
        <taxon>Bacteria</taxon>
        <taxon>Bacillati</taxon>
        <taxon>Bacillota</taxon>
        <taxon>Clostridia</taxon>
        <taxon>Eubacteriales</taxon>
        <taxon>Oscillospiraceae</taxon>
        <taxon>Ruminococcus</taxon>
    </lineage>
</organism>
<dbReference type="PANTHER" id="PTHR40056:SF1">
    <property type="entry name" value="DUF1836 DOMAIN-CONTAINING PROTEIN"/>
    <property type="match status" value="1"/>
</dbReference>
<name>A0A1K1PC66_RUMFL</name>
<evidence type="ECO:0000313" key="1">
    <source>
        <dbReference type="EMBL" id="SFW45183.1"/>
    </source>
</evidence>
<dbReference type="SUPFAM" id="SSF46955">
    <property type="entry name" value="Putative DNA-binding domain"/>
    <property type="match status" value="1"/>
</dbReference>
<dbReference type="PANTHER" id="PTHR40056">
    <property type="entry name" value="HYPOTHETICAL CYTOSOLIC PROTEIN"/>
    <property type="match status" value="1"/>
</dbReference>
<evidence type="ECO:0000313" key="2">
    <source>
        <dbReference type="Proteomes" id="UP000183461"/>
    </source>
</evidence>
<dbReference type="InterPro" id="IPR009061">
    <property type="entry name" value="DNA-bd_dom_put_sf"/>
</dbReference>
<dbReference type="Pfam" id="PF08876">
    <property type="entry name" value="DUF1836"/>
    <property type="match status" value="1"/>
</dbReference>
<reference evidence="1 2" key="1">
    <citation type="submission" date="2016-11" db="EMBL/GenBank/DDBJ databases">
        <authorList>
            <person name="Jaros S."/>
            <person name="Januszkiewicz K."/>
            <person name="Wedrychowicz H."/>
        </authorList>
    </citation>
    <scope>NUCLEOTIDE SEQUENCE [LARGE SCALE GENOMIC DNA]</scope>
    <source>
        <strain evidence="1 2">YL228</strain>
    </source>
</reference>
<dbReference type="Proteomes" id="UP000183461">
    <property type="component" value="Unassembled WGS sequence"/>
</dbReference>
<dbReference type="Gene3D" id="1.10.1660.10">
    <property type="match status" value="1"/>
</dbReference>
<dbReference type="AlphaFoldDB" id="A0A1K1PC66"/>